<dbReference type="AlphaFoldDB" id="A0A1J8P7M6"/>
<dbReference type="STRING" id="1225476.A1D18_01260"/>
<evidence type="ECO:0000256" key="11">
    <source>
        <dbReference type="RuleBase" id="RU366059"/>
    </source>
</evidence>
<evidence type="ECO:0000313" key="14">
    <source>
        <dbReference type="EMBL" id="OIZ95788.1"/>
    </source>
</evidence>
<dbReference type="PANTHER" id="PTHR30182">
    <property type="entry name" value="L-SERINE DEHYDRATASE"/>
    <property type="match status" value="1"/>
</dbReference>
<evidence type="ECO:0000259" key="12">
    <source>
        <dbReference type="Pfam" id="PF03313"/>
    </source>
</evidence>
<comment type="similarity">
    <text evidence="3 11">Belongs to the iron-sulfur dependent L-serine dehydratase family.</text>
</comment>
<dbReference type="SUPFAM" id="SSF143548">
    <property type="entry name" value="Serine metabolism enzymes domain"/>
    <property type="match status" value="1"/>
</dbReference>
<evidence type="ECO:0000256" key="9">
    <source>
        <dbReference type="ARBA" id="ARBA00023239"/>
    </source>
</evidence>
<evidence type="ECO:0000256" key="10">
    <source>
        <dbReference type="ARBA" id="ARBA00049406"/>
    </source>
</evidence>
<dbReference type="GO" id="GO:0051539">
    <property type="term" value="F:4 iron, 4 sulfur cluster binding"/>
    <property type="evidence" value="ECO:0007669"/>
    <property type="project" value="UniProtKB-UniRule"/>
</dbReference>
<keyword evidence="8 11" id="KW-0411">Iron-sulfur</keyword>
<dbReference type="FunFam" id="3.30.1330.90:FF:000001">
    <property type="entry name" value="L-serine ammonia-lyase 1"/>
    <property type="match status" value="1"/>
</dbReference>
<dbReference type="PANTHER" id="PTHR30182:SF1">
    <property type="entry name" value="L-SERINE DEHYDRATASE 1"/>
    <property type="match status" value="1"/>
</dbReference>
<dbReference type="NCBIfam" id="TIGR00720">
    <property type="entry name" value="sda_mono"/>
    <property type="match status" value="1"/>
</dbReference>
<gene>
    <name evidence="14" type="ORF">A1D18_01260</name>
</gene>
<keyword evidence="5 11" id="KW-0004">4Fe-4S</keyword>
<accession>A0A1J8P7M6</accession>
<keyword evidence="6 11" id="KW-0479">Metal-binding</keyword>
<dbReference type="InterPro" id="IPR004644">
    <property type="entry name" value="Fe-S_L-Ser_mono"/>
</dbReference>
<dbReference type="RefSeq" id="WP_071662010.1">
    <property type="nucleotide sequence ID" value="NZ_LUKY01000029.1"/>
</dbReference>
<dbReference type="Pfam" id="PF03315">
    <property type="entry name" value="SDH_beta"/>
    <property type="match status" value="1"/>
</dbReference>
<dbReference type="GO" id="GO:0046872">
    <property type="term" value="F:metal ion binding"/>
    <property type="evidence" value="ECO:0007669"/>
    <property type="project" value="UniProtKB-KW"/>
</dbReference>
<feature type="domain" description="Serine dehydratase beta chain" evidence="13">
    <location>
        <begin position="4"/>
        <end position="158"/>
    </location>
</feature>
<dbReference type="GO" id="GO:0006094">
    <property type="term" value="P:gluconeogenesis"/>
    <property type="evidence" value="ECO:0007669"/>
    <property type="project" value="UniProtKB-KW"/>
</dbReference>
<keyword evidence="7 11" id="KW-0408">Iron</keyword>
<evidence type="ECO:0000259" key="13">
    <source>
        <dbReference type="Pfam" id="PF03315"/>
    </source>
</evidence>
<dbReference type="Gene3D" id="3.30.1330.90">
    <property type="entry name" value="D-3-phosphoglycerate dehydrogenase, domain 3"/>
    <property type="match status" value="1"/>
</dbReference>
<dbReference type="InterPro" id="IPR005130">
    <property type="entry name" value="Ser_deHydtase-like_asu"/>
</dbReference>
<proteinExistence type="inferred from homology"/>
<evidence type="ECO:0000256" key="3">
    <source>
        <dbReference type="ARBA" id="ARBA00008636"/>
    </source>
</evidence>
<dbReference type="Pfam" id="PF03313">
    <property type="entry name" value="SDH_alpha"/>
    <property type="match status" value="1"/>
</dbReference>
<sequence length="463" mass="49761">MTISVFDLFSIGIGPSSSHTVGPMKAAYAFVEKLALDRELFNEVNRLQVELFGSLALTGRGHGTDIAVLNGLEGQLPETVNPDEVTPRAKTIFEHCKIQLAGKKSISFSQQTDLLFLQKALLPLHTNGMRFSAFNPQGVLLNSQIYYSIGGGFIVTEQAFGQQHKDAVPVPYPFSTAIELFNTCKKNNLTISELMLANEQQLAPDRELRTDLLKIADIMQICVDNGCHTQGILPGGLSVKRRAPELFSKMNNKTISKLGTCPDSLLWPTIYAMAVNEENAAGGRIVTAPTNGAAGIIPAVLTYYRRFYDEVNEHSITDFLLTAGAIALLYKMNASISGAEVGCQGEVGVACSMAAGALTAVLGGSLEQIENAAEMAMEHHLGLTCDPVAGLVQIPCIERNGVGAEKAIKLAHLALMEDGKNKKVPLDKVIETMFATGKDMMAIYKETSLGGLAKTLAVNIPEC</sequence>
<comment type="caution">
    <text evidence="14">The sequence shown here is derived from an EMBL/GenBank/DDBJ whole genome shotgun (WGS) entry which is preliminary data.</text>
</comment>
<reference evidence="14 15" key="1">
    <citation type="submission" date="2016-03" db="EMBL/GenBank/DDBJ databases">
        <title>Comparative genomics of Rickettsiella.</title>
        <authorList>
            <person name="Chandler C."/>
            <person name="Wang Y."/>
        </authorList>
    </citation>
    <scope>NUCLEOTIDE SEQUENCE [LARGE SCALE GENOMIC DNA]</scope>
    <source>
        <strain evidence="14 15">RCFS May 2013</strain>
    </source>
</reference>
<protein>
    <recommendedName>
        <fullName evidence="11">L-serine dehydratase</fullName>
        <ecNumber evidence="11">4.3.1.17</ecNumber>
    </recommendedName>
</protein>
<evidence type="ECO:0000256" key="4">
    <source>
        <dbReference type="ARBA" id="ARBA00022432"/>
    </source>
</evidence>
<dbReference type="EMBL" id="LUKY01000029">
    <property type="protein sequence ID" value="OIZ95788.1"/>
    <property type="molecule type" value="Genomic_DNA"/>
</dbReference>
<dbReference type="GO" id="GO:0003941">
    <property type="term" value="F:L-serine ammonia-lyase activity"/>
    <property type="evidence" value="ECO:0007669"/>
    <property type="project" value="UniProtKB-UniRule"/>
</dbReference>
<dbReference type="InterPro" id="IPR029009">
    <property type="entry name" value="ASB_dom_sf"/>
</dbReference>
<organism evidence="14 15">
    <name type="scientific">Candidatus Rickettsiella isopodorum</name>
    <dbReference type="NCBI Taxonomy" id="1225476"/>
    <lineage>
        <taxon>Bacteria</taxon>
        <taxon>Pseudomonadati</taxon>
        <taxon>Pseudomonadota</taxon>
        <taxon>Gammaproteobacteria</taxon>
        <taxon>Legionellales</taxon>
        <taxon>Coxiellaceae</taxon>
        <taxon>Rickettsiella</taxon>
    </lineage>
</organism>
<comment type="pathway">
    <text evidence="2">Carbohydrate biosynthesis; gluconeogenesis.</text>
</comment>
<evidence type="ECO:0000256" key="6">
    <source>
        <dbReference type="ARBA" id="ARBA00022723"/>
    </source>
</evidence>
<keyword evidence="15" id="KW-1185">Reference proteome</keyword>
<keyword evidence="9 11" id="KW-0456">Lyase</keyword>
<keyword evidence="4 11" id="KW-0312">Gluconeogenesis</keyword>
<evidence type="ECO:0000256" key="8">
    <source>
        <dbReference type="ARBA" id="ARBA00023014"/>
    </source>
</evidence>
<evidence type="ECO:0000256" key="2">
    <source>
        <dbReference type="ARBA" id="ARBA00004742"/>
    </source>
</evidence>
<dbReference type="EC" id="4.3.1.17" evidence="11"/>
<dbReference type="OrthoDB" id="9805537at2"/>
<comment type="catalytic activity">
    <reaction evidence="10 11">
        <text>L-serine = pyruvate + NH4(+)</text>
        <dbReference type="Rhea" id="RHEA:19169"/>
        <dbReference type="ChEBI" id="CHEBI:15361"/>
        <dbReference type="ChEBI" id="CHEBI:28938"/>
        <dbReference type="ChEBI" id="CHEBI:33384"/>
        <dbReference type="EC" id="4.3.1.17"/>
    </reaction>
</comment>
<feature type="domain" description="Serine dehydratase-like alpha subunit" evidence="12">
    <location>
        <begin position="186"/>
        <end position="453"/>
    </location>
</feature>
<comment type="cofactor">
    <cofactor evidence="1 11">
        <name>[4Fe-4S] cluster</name>
        <dbReference type="ChEBI" id="CHEBI:49883"/>
    </cofactor>
</comment>
<dbReference type="InterPro" id="IPR051318">
    <property type="entry name" value="Fe-S_L-Ser"/>
</dbReference>
<evidence type="ECO:0000256" key="7">
    <source>
        <dbReference type="ARBA" id="ARBA00023004"/>
    </source>
</evidence>
<dbReference type="InterPro" id="IPR005131">
    <property type="entry name" value="Ser_deHydtase_bsu"/>
</dbReference>
<dbReference type="Proteomes" id="UP000183924">
    <property type="component" value="Unassembled WGS sequence"/>
</dbReference>
<dbReference type="GO" id="GO:0009063">
    <property type="term" value="P:amino acid catabolic process"/>
    <property type="evidence" value="ECO:0007669"/>
    <property type="project" value="UniProtKB-ARBA"/>
</dbReference>
<evidence type="ECO:0000313" key="15">
    <source>
        <dbReference type="Proteomes" id="UP000183924"/>
    </source>
</evidence>
<evidence type="ECO:0000256" key="1">
    <source>
        <dbReference type="ARBA" id="ARBA00001966"/>
    </source>
</evidence>
<evidence type="ECO:0000256" key="5">
    <source>
        <dbReference type="ARBA" id="ARBA00022485"/>
    </source>
</evidence>
<name>A0A1J8P7M6_9COXI</name>